<dbReference type="STRING" id="341036.SAMN05660649_04914"/>
<dbReference type="EMBL" id="FOOX01000027">
    <property type="protein sequence ID" value="SFH36460.1"/>
    <property type="molecule type" value="Genomic_DNA"/>
</dbReference>
<evidence type="ECO:0000313" key="2">
    <source>
        <dbReference type="Proteomes" id="UP000199337"/>
    </source>
</evidence>
<keyword evidence="2" id="KW-1185">Reference proteome</keyword>
<dbReference type="AlphaFoldDB" id="A0A1I2ZFH3"/>
<reference evidence="2" key="1">
    <citation type="submission" date="2016-10" db="EMBL/GenBank/DDBJ databases">
        <authorList>
            <person name="Varghese N."/>
            <person name="Submissions S."/>
        </authorList>
    </citation>
    <scope>NUCLEOTIDE SEQUENCE [LARGE SCALE GENOMIC DNA]</scope>
    <source>
        <strain evidence="2">DSM 17038</strain>
    </source>
</reference>
<dbReference type="RefSeq" id="WP_207648242.1">
    <property type="nucleotide sequence ID" value="NZ_FOOX01000027.1"/>
</dbReference>
<accession>A0A1I2ZFH3</accession>
<dbReference type="Proteomes" id="UP000199337">
    <property type="component" value="Unassembled WGS sequence"/>
</dbReference>
<evidence type="ECO:0000313" key="1">
    <source>
        <dbReference type="EMBL" id="SFH36460.1"/>
    </source>
</evidence>
<organism evidence="1 2">
    <name type="scientific">Desulfotruncus arcticus DSM 17038</name>
    <dbReference type="NCBI Taxonomy" id="1121424"/>
    <lineage>
        <taxon>Bacteria</taxon>
        <taxon>Bacillati</taxon>
        <taxon>Bacillota</taxon>
        <taxon>Clostridia</taxon>
        <taxon>Eubacteriales</taxon>
        <taxon>Desulfallaceae</taxon>
        <taxon>Desulfotruncus</taxon>
    </lineage>
</organism>
<proteinExistence type="predicted"/>
<gene>
    <name evidence="1" type="ORF">SAMN05660649_04914</name>
</gene>
<sequence>MFNNAMTKIRSEITQNPNNPYVQVVGEFLIKHLEANPEAAEKIINQDKTIRKSLDEMRKVAEKKKVGNCAVLSDQEGFTVVLKYFDIDEDAALPVPAAAPVVSPPAAAVLSSVDFDVKLDDLL</sequence>
<evidence type="ECO:0008006" key="3">
    <source>
        <dbReference type="Google" id="ProtNLM"/>
    </source>
</evidence>
<name>A0A1I2ZFH3_9FIRM</name>
<protein>
    <recommendedName>
        <fullName evidence="3">PcfK-like protein</fullName>
    </recommendedName>
</protein>